<dbReference type="SUPFAM" id="SSF53822">
    <property type="entry name" value="Periplasmic binding protein-like I"/>
    <property type="match status" value="1"/>
</dbReference>
<evidence type="ECO:0000313" key="10">
    <source>
        <dbReference type="Proteomes" id="UP001186944"/>
    </source>
</evidence>
<evidence type="ECO:0000256" key="6">
    <source>
        <dbReference type="ARBA" id="ARBA00023170"/>
    </source>
</evidence>
<dbReference type="InterPro" id="IPR028082">
    <property type="entry name" value="Peripla_BP_I"/>
</dbReference>
<organism evidence="9 10">
    <name type="scientific">Pinctada imbricata</name>
    <name type="common">Atlantic pearl-oyster</name>
    <name type="synonym">Pinctada martensii</name>
    <dbReference type="NCBI Taxonomy" id="66713"/>
    <lineage>
        <taxon>Eukaryota</taxon>
        <taxon>Metazoa</taxon>
        <taxon>Spiralia</taxon>
        <taxon>Lophotrochozoa</taxon>
        <taxon>Mollusca</taxon>
        <taxon>Bivalvia</taxon>
        <taxon>Autobranchia</taxon>
        <taxon>Pteriomorphia</taxon>
        <taxon>Pterioida</taxon>
        <taxon>Pterioidea</taxon>
        <taxon>Pteriidae</taxon>
        <taxon>Pinctada</taxon>
    </lineage>
</organism>
<comment type="caution">
    <text evidence="9">The sequence shown here is derived from an EMBL/GenBank/DDBJ whole genome shotgun (WGS) entry which is preliminary data.</text>
</comment>
<evidence type="ECO:0000313" key="9">
    <source>
        <dbReference type="EMBL" id="KAK3102291.1"/>
    </source>
</evidence>
<keyword evidence="10" id="KW-1185">Reference proteome</keyword>
<proteinExistence type="predicted"/>
<reference evidence="9" key="1">
    <citation type="submission" date="2019-08" db="EMBL/GenBank/DDBJ databases">
        <title>The improved chromosome-level genome for the pearl oyster Pinctada fucata martensii using PacBio sequencing and Hi-C.</title>
        <authorList>
            <person name="Zheng Z."/>
        </authorList>
    </citation>
    <scope>NUCLEOTIDE SEQUENCE</scope>
    <source>
        <strain evidence="9">ZZ-2019</strain>
        <tissue evidence="9">Adductor muscle</tissue>
    </source>
</reference>
<evidence type="ECO:0000256" key="2">
    <source>
        <dbReference type="ARBA" id="ARBA00022692"/>
    </source>
</evidence>
<evidence type="ECO:0000256" key="7">
    <source>
        <dbReference type="ARBA" id="ARBA00023180"/>
    </source>
</evidence>
<dbReference type="Pfam" id="PF01094">
    <property type="entry name" value="ANF_receptor"/>
    <property type="match status" value="1"/>
</dbReference>
<dbReference type="GO" id="GO:0007165">
    <property type="term" value="P:signal transduction"/>
    <property type="evidence" value="ECO:0007669"/>
    <property type="project" value="TreeGrafter"/>
</dbReference>
<accession>A0AA88YQN3</accession>
<keyword evidence="3" id="KW-0732">Signal</keyword>
<evidence type="ECO:0000259" key="8">
    <source>
        <dbReference type="Pfam" id="PF01094"/>
    </source>
</evidence>
<keyword evidence="6" id="KW-0675">Receptor</keyword>
<dbReference type="InterPro" id="IPR001170">
    <property type="entry name" value="ANPR/GUC"/>
</dbReference>
<dbReference type="PANTHER" id="PTHR44755">
    <property type="entry name" value="NATRIURETIC PEPTIDE RECEPTOR 3-RELATED"/>
    <property type="match status" value="1"/>
</dbReference>
<keyword evidence="7" id="KW-0325">Glycoprotein</keyword>
<dbReference type="InterPro" id="IPR001828">
    <property type="entry name" value="ANF_lig-bd_rcpt"/>
</dbReference>
<dbReference type="CDD" id="cd06352">
    <property type="entry name" value="PBP1_NPR_GC-like"/>
    <property type="match status" value="1"/>
</dbReference>
<keyword evidence="2" id="KW-0812">Transmembrane</keyword>
<comment type="subcellular location">
    <subcellularLocation>
        <location evidence="1">Membrane</location>
        <topology evidence="1">Single-pass type I membrane protein</topology>
    </subcellularLocation>
</comment>
<dbReference type="PANTHER" id="PTHR44755:SF8">
    <property type="entry name" value="RECEPTOR LIGAND BINDING REGION DOMAIN-CONTAINING PROTEIN"/>
    <property type="match status" value="1"/>
</dbReference>
<evidence type="ECO:0000256" key="4">
    <source>
        <dbReference type="ARBA" id="ARBA00022989"/>
    </source>
</evidence>
<dbReference type="GO" id="GO:0038023">
    <property type="term" value="F:signaling receptor activity"/>
    <property type="evidence" value="ECO:0007669"/>
    <property type="project" value="TreeGrafter"/>
</dbReference>
<keyword evidence="5" id="KW-0472">Membrane</keyword>
<feature type="domain" description="Receptor ligand binding region" evidence="8">
    <location>
        <begin position="40"/>
        <end position="391"/>
    </location>
</feature>
<name>A0AA88YQN3_PINIB</name>
<keyword evidence="4" id="KW-1133">Transmembrane helix</keyword>
<gene>
    <name evidence="9" type="ORF">FSP39_010266</name>
</gene>
<evidence type="ECO:0000256" key="1">
    <source>
        <dbReference type="ARBA" id="ARBA00004479"/>
    </source>
</evidence>
<dbReference type="InterPro" id="IPR052612">
    <property type="entry name" value="ANP_Clearance_Receptor"/>
</dbReference>
<sequence>MLLFALFISADTRNITVVWMAPKYMPPSTVIFVNASTSVGAMSLAIQRVYDEGILNIGQLSVYWLDDGCDSKQSIGKFTDFLFNNIPDVIFGPPCTKAMIPIAELASYRNIPVFGWISNEETLDNKTKLDTLSRLIPPITELGGIFSYFILIFNWLRFVIISSEDAECNAYANAFISTFESTTFSFTIAHHYARVDVNVTEDKIDDMLNAIKYEGRIVILIVPESELRTYMVRAAVLGMAEGDYQFLFVKTVIPTPQDKVKLATTQLWWRGDGLDSYARRACESLLFIVFADYFEDTSSWEATSRAATETLLGNNTNMPPWAEPDIYSPFLHDAVYMYAKALNQSGGDPDAVNGTSIAEAAARITFKGLSGDVVMSYLHDRYPDITVYDMTAHGNFTIVAYLRFVIENSYIDIKSNVTTIRWGNGQTSADFTPKDTPACGFYNENCPVKTSKYNSAFVKETK</sequence>
<evidence type="ECO:0000256" key="3">
    <source>
        <dbReference type="ARBA" id="ARBA00022729"/>
    </source>
</evidence>
<dbReference type="EMBL" id="VSWD01000005">
    <property type="protein sequence ID" value="KAK3102291.1"/>
    <property type="molecule type" value="Genomic_DNA"/>
</dbReference>
<dbReference type="AlphaFoldDB" id="A0AA88YQN3"/>
<protein>
    <recommendedName>
        <fullName evidence="8">Receptor ligand binding region domain-containing protein</fullName>
    </recommendedName>
</protein>
<dbReference type="Proteomes" id="UP001186944">
    <property type="component" value="Unassembled WGS sequence"/>
</dbReference>
<dbReference type="PRINTS" id="PR00255">
    <property type="entry name" value="NATPEPTIDER"/>
</dbReference>
<dbReference type="GO" id="GO:0016020">
    <property type="term" value="C:membrane"/>
    <property type="evidence" value="ECO:0007669"/>
    <property type="project" value="UniProtKB-SubCell"/>
</dbReference>
<dbReference type="GO" id="GO:0017046">
    <property type="term" value="F:peptide hormone binding"/>
    <property type="evidence" value="ECO:0007669"/>
    <property type="project" value="TreeGrafter"/>
</dbReference>
<dbReference type="Gene3D" id="3.40.50.2300">
    <property type="match status" value="2"/>
</dbReference>
<evidence type="ECO:0000256" key="5">
    <source>
        <dbReference type="ARBA" id="ARBA00023136"/>
    </source>
</evidence>